<name>A0ACC0MPZ7_RHOML</name>
<comment type="caution">
    <text evidence="1">The sequence shown here is derived from an EMBL/GenBank/DDBJ whole genome shotgun (WGS) entry which is preliminary data.</text>
</comment>
<proteinExistence type="predicted"/>
<organism evidence="1 2">
    <name type="scientific">Rhododendron molle</name>
    <name type="common">Chinese azalea</name>
    <name type="synonym">Azalea mollis</name>
    <dbReference type="NCBI Taxonomy" id="49168"/>
    <lineage>
        <taxon>Eukaryota</taxon>
        <taxon>Viridiplantae</taxon>
        <taxon>Streptophyta</taxon>
        <taxon>Embryophyta</taxon>
        <taxon>Tracheophyta</taxon>
        <taxon>Spermatophyta</taxon>
        <taxon>Magnoliopsida</taxon>
        <taxon>eudicotyledons</taxon>
        <taxon>Gunneridae</taxon>
        <taxon>Pentapetalae</taxon>
        <taxon>asterids</taxon>
        <taxon>Ericales</taxon>
        <taxon>Ericaceae</taxon>
        <taxon>Ericoideae</taxon>
        <taxon>Rhodoreae</taxon>
        <taxon>Rhododendron</taxon>
    </lineage>
</organism>
<keyword evidence="2" id="KW-1185">Reference proteome</keyword>
<evidence type="ECO:0000313" key="1">
    <source>
        <dbReference type="EMBL" id="KAI8542547.1"/>
    </source>
</evidence>
<reference evidence="1" key="1">
    <citation type="submission" date="2022-02" db="EMBL/GenBank/DDBJ databases">
        <title>Plant Genome Project.</title>
        <authorList>
            <person name="Zhang R.-G."/>
        </authorList>
    </citation>
    <scope>NUCLEOTIDE SEQUENCE</scope>
    <source>
        <strain evidence="1">AT1</strain>
    </source>
</reference>
<dbReference type="Proteomes" id="UP001062846">
    <property type="component" value="Chromosome 8"/>
</dbReference>
<evidence type="ECO:0000313" key="2">
    <source>
        <dbReference type="Proteomes" id="UP001062846"/>
    </source>
</evidence>
<dbReference type="EMBL" id="CM046395">
    <property type="protein sequence ID" value="KAI8542547.1"/>
    <property type="molecule type" value="Genomic_DNA"/>
</dbReference>
<protein>
    <submittedName>
        <fullName evidence="1">Uncharacterized protein</fullName>
    </submittedName>
</protein>
<gene>
    <name evidence="1" type="ORF">RHMOL_Rhmol08G0146300</name>
</gene>
<accession>A0ACC0MPZ7</accession>
<sequence>MATPKPRSGRSTSLCDYGDNIRLTESEKIEGTGSWETLEWAKIEPAPRSVPEGLLGFLLEAEQVIVEYTQGISTGIVRNEIELGVCSYDQGEARKAMEKSKIPKINDATSALQPHFG</sequence>